<dbReference type="PROSITE" id="PS50109">
    <property type="entry name" value="HIS_KIN"/>
    <property type="match status" value="1"/>
</dbReference>
<name>A0ABW9NRG0_9ACTN</name>
<dbReference type="PANTHER" id="PTHR24421:SF37">
    <property type="entry name" value="SENSOR HISTIDINE KINASE NARS"/>
    <property type="match status" value="1"/>
</dbReference>
<evidence type="ECO:0000313" key="12">
    <source>
        <dbReference type="Proteomes" id="UP000460558"/>
    </source>
</evidence>
<evidence type="ECO:0000256" key="3">
    <source>
        <dbReference type="ARBA" id="ARBA00022679"/>
    </source>
</evidence>
<accession>A0ABW9NRG0</accession>
<gene>
    <name evidence="11" type="ORF">FFZ77_08500</name>
</gene>
<feature type="domain" description="Histidine kinase" evidence="10">
    <location>
        <begin position="307"/>
        <end position="399"/>
    </location>
</feature>
<dbReference type="InterPro" id="IPR003594">
    <property type="entry name" value="HATPase_dom"/>
</dbReference>
<comment type="caution">
    <text evidence="11">The sequence shown here is derived from an EMBL/GenBank/DDBJ whole genome shotgun (WGS) entry which is preliminary data.</text>
</comment>
<dbReference type="SMART" id="SM00387">
    <property type="entry name" value="HATPase_c"/>
    <property type="match status" value="1"/>
</dbReference>
<dbReference type="Pfam" id="PF07730">
    <property type="entry name" value="HisKA_3"/>
    <property type="match status" value="1"/>
</dbReference>
<evidence type="ECO:0000256" key="8">
    <source>
        <dbReference type="ARBA" id="ARBA00023136"/>
    </source>
</evidence>
<dbReference type="Gene3D" id="1.20.5.1930">
    <property type="match status" value="1"/>
</dbReference>
<evidence type="ECO:0000256" key="5">
    <source>
        <dbReference type="ARBA" id="ARBA00022777"/>
    </source>
</evidence>
<keyword evidence="8" id="KW-0472">Membrane</keyword>
<keyword evidence="5" id="KW-0418">Kinase</keyword>
<dbReference type="EMBL" id="VDEQ01000080">
    <property type="protein sequence ID" value="MQS35644.1"/>
    <property type="molecule type" value="Genomic_DNA"/>
</dbReference>
<evidence type="ECO:0000256" key="2">
    <source>
        <dbReference type="ARBA" id="ARBA00022475"/>
    </source>
</evidence>
<keyword evidence="6" id="KW-1133">Transmembrane helix</keyword>
<proteinExistence type="predicted"/>
<evidence type="ECO:0000259" key="10">
    <source>
        <dbReference type="PROSITE" id="PS50109"/>
    </source>
</evidence>
<feature type="region of interest" description="Disordered" evidence="9">
    <location>
        <begin position="44"/>
        <end position="70"/>
    </location>
</feature>
<keyword evidence="3" id="KW-0808">Transferase</keyword>
<dbReference type="SUPFAM" id="SSF55874">
    <property type="entry name" value="ATPase domain of HSP90 chaperone/DNA topoisomerase II/histidine kinase"/>
    <property type="match status" value="1"/>
</dbReference>
<dbReference type="InterPro" id="IPR036890">
    <property type="entry name" value="HATPase_C_sf"/>
</dbReference>
<dbReference type="Gene3D" id="3.30.565.10">
    <property type="entry name" value="Histidine kinase-like ATPase, C-terminal domain"/>
    <property type="match status" value="1"/>
</dbReference>
<comment type="subcellular location">
    <subcellularLocation>
        <location evidence="1">Cell membrane</location>
        <topology evidence="1">Multi-pass membrane protein</topology>
    </subcellularLocation>
</comment>
<keyword evidence="4" id="KW-0812">Transmembrane</keyword>
<evidence type="ECO:0000313" key="11">
    <source>
        <dbReference type="EMBL" id="MQS35644.1"/>
    </source>
</evidence>
<dbReference type="Pfam" id="PF02518">
    <property type="entry name" value="HATPase_c"/>
    <property type="match status" value="1"/>
</dbReference>
<dbReference type="InterPro" id="IPR050482">
    <property type="entry name" value="Sensor_HK_TwoCompSys"/>
</dbReference>
<evidence type="ECO:0000256" key="9">
    <source>
        <dbReference type="SAM" id="MobiDB-lite"/>
    </source>
</evidence>
<evidence type="ECO:0000256" key="6">
    <source>
        <dbReference type="ARBA" id="ARBA00022989"/>
    </source>
</evidence>
<dbReference type="InterPro" id="IPR011712">
    <property type="entry name" value="Sig_transdc_His_kin_sub3_dim/P"/>
</dbReference>
<dbReference type="InterPro" id="IPR005467">
    <property type="entry name" value="His_kinase_dom"/>
</dbReference>
<dbReference type="CDD" id="cd16917">
    <property type="entry name" value="HATPase_UhpB-NarQ-NarX-like"/>
    <property type="match status" value="1"/>
</dbReference>
<evidence type="ECO:0000256" key="1">
    <source>
        <dbReference type="ARBA" id="ARBA00004651"/>
    </source>
</evidence>
<feature type="region of interest" description="Disordered" evidence="9">
    <location>
        <begin position="1"/>
        <end position="23"/>
    </location>
</feature>
<evidence type="ECO:0000256" key="4">
    <source>
        <dbReference type="ARBA" id="ARBA00022692"/>
    </source>
</evidence>
<reference evidence="11 12" key="1">
    <citation type="submission" date="2019-06" db="EMBL/GenBank/DDBJ databases">
        <title>Comparative genomics and metabolomics analyses of clavulanic acid producing Streptomyces species provides insight into specialized metabolism and evolution of beta-lactam biosynthetic gene clusters.</title>
        <authorList>
            <person name="Moore M.A."/>
            <person name="Cruz-Morales P."/>
            <person name="Barona Gomez F."/>
            <person name="Kapil T."/>
        </authorList>
    </citation>
    <scope>NUCLEOTIDE SEQUENCE [LARGE SCALE GENOMIC DNA]</scope>
    <source>
        <strain evidence="11 12">T-272</strain>
    </source>
</reference>
<keyword evidence="12" id="KW-1185">Reference proteome</keyword>
<keyword evidence="7" id="KW-0902">Two-component regulatory system</keyword>
<organism evidence="11 12">
    <name type="scientific">Streptomyces katsurahamanus</name>
    <dbReference type="NCBI Taxonomy" id="2577098"/>
    <lineage>
        <taxon>Bacteria</taxon>
        <taxon>Bacillati</taxon>
        <taxon>Actinomycetota</taxon>
        <taxon>Actinomycetes</taxon>
        <taxon>Kitasatosporales</taxon>
        <taxon>Streptomycetaceae</taxon>
        <taxon>Streptomyces</taxon>
    </lineage>
</organism>
<keyword evidence="2" id="KW-1003">Cell membrane</keyword>
<dbReference type="PANTHER" id="PTHR24421">
    <property type="entry name" value="NITRATE/NITRITE SENSOR PROTEIN NARX-RELATED"/>
    <property type="match status" value="1"/>
</dbReference>
<evidence type="ECO:0000256" key="7">
    <source>
        <dbReference type="ARBA" id="ARBA00023012"/>
    </source>
</evidence>
<sequence>MDHSTSQTRPPDGGSPAAAPGGVFAEALHEGLVRATRGSSYQRAAAPQAVPLTCPAPSAPLGDTRHGDEVGPSLRPRAWAFEPEAILDRFRLGLPALLPPSDREPSVPPAVLVAFARRALAGAGRRDRAPAPVQPLPAAVGGVLPHQLIAAVGLLYESALIHALESSHALGGTALPRAVNVLRALADPLRVAAAAFWWGDDDWSESRRLARRLHDELGSVLAVALHRIELSEDDPERAAIHLAVARQALREAAAENRSLIAGLRRSTYTPPIREALQSFLADLAPHAQVTIQVVGDETIAPERCRRELFLMLRELLRNCLAHARAERVEVTVRTTRRWVYARVQDDGVGFVAGRIVSGPHTGHGLISIRERAEELGGRLRVMSGPGEGTRAELHVPLGARP</sequence>
<feature type="compositionally biased region" description="Low complexity" evidence="9">
    <location>
        <begin position="10"/>
        <end position="23"/>
    </location>
</feature>
<protein>
    <recommendedName>
        <fullName evidence="10">Histidine kinase domain-containing protein</fullName>
    </recommendedName>
</protein>
<dbReference type="Proteomes" id="UP000460558">
    <property type="component" value="Unassembled WGS sequence"/>
</dbReference>